<evidence type="ECO:0000256" key="1">
    <source>
        <dbReference type="ARBA" id="ARBA00012452"/>
    </source>
</evidence>
<protein>
    <recommendedName>
        <fullName evidence="1">glutathione transferase</fullName>
        <ecNumber evidence="1">2.5.1.18</ecNumber>
    </recommendedName>
</protein>
<dbReference type="EC" id="2.5.1.18" evidence="1"/>
<dbReference type="GO" id="GO:0004364">
    <property type="term" value="F:glutathione transferase activity"/>
    <property type="evidence" value="ECO:0007669"/>
    <property type="project" value="UniProtKB-EC"/>
</dbReference>
<evidence type="ECO:0000256" key="2">
    <source>
        <dbReference type="ARBA" id="ARBA00022679"/>
    </source>
</evidence>
<dbReference type="Gene3D" id="1.20.1050.10">
    <property type="match status" value="1"/>
</dbReference>
<dbReference type="InterPro" id="IPR045073">
    <property type="entry name" value="Omega/Tau-like"/>
</dbReference>
<dbReference type="GO" id="GO:0005737">
    <property type="term" value="C:cytoplasm"/>
    <property type="evidence" value="ECO:0007669"/>
    <property type="project" value="TreeGrafter"/>
</dbReference>
<dbReference type="Pfam" id="PF13409">
    <property type="entry name" value="GST_N_2"/>
    <property type="match status" value="1"/>
</dbReference>
<name>A0A1T4X6Z3_9GAMM</name>
<dbReference type="PANTHER" id="PTHR43968">
    <property type="match status" value="1"/>
</dbReference>
<evidence type="ECO:0000256" key="3">
    <source>
        <dbReference type="ARBA" id="ARBA00047960"/>
    </source>
</evidence>
<dbReference type="CDD" id="cd00570">
    <property type="entry name" value="GST_N_family"/>
    <property type="match status" value="1"/>
</dbReference>
<sequence length="222" mass="24897">MSHANRLQLVSFKVCPFAQRAAIALQEKQVAYETEYLIPGEEQPDWFKSISPLGKVPVLVVNGTPVFESAVILEYLDEVYAPQLHPADPLAKARQRAWMEMASELFGKQYQMVTAKEQAGFETAHKELQAGLERVAAALSTELPFFNGEIFALVDVAFAPLFVRLNLLEQAFNLNFNTHPRISTWSQALLAKASVQNSVVSNFEEVFMLFLKKSDGYLVNNL</sequence>
<dbReference type="SUPFAM" id="SSF52833">
    <property type="entry name" value="Thioredoxin-like"/>
    <property type="match status" value="1"/>
</dbReference>
<evidence type="ECO:0000313" key="7">
    <source>
        <dbReference type="Proteomes" id="UP000190460"/>
    </source>
</evidence>
<dbReference type="PROSITE" id="PS50405">
    <property type="entry name" value="GST_CTER"/>
    <property type="match status" value="1"/>
</dbReference>
<dbReference type="OrthoDB" id="9782992at2"/>
<feature type="domain" description="GST C-terminal" evidence="5">
    <location>
        <begin position="88"/>
        <end position="210"/>
    </location>
</feature>
<dbReference type="PANTHER" id="PTHR43968:SF6">
    <property type="entry name" value="GLUTATHIONE S-TRANSFERASE OMEGA"/>
    <property type="match status" value="1"/>
</dbReference>
<dbReference type="Gene3D" id="3.40.30.10">
    <property type="entry name" value="Glutaredoxin"/>
    <property type="match status" value="1"/>
</dbReference>
<gene>
    <name evidence="6" type="ORF">SAMN02745130_02537</name>
</gene>
<dbReference type="PROSITE" id="PS50404">
    <property type="entry name" value="GST_NTER"/>
    <property type="match status" value="1"/>
</dbReference>
<evidence type="ECO:0000259" key="4">
    <source>
        <dbReference type="PROSITE" id="PS50404"/>
    </source>
</evidence>
<dbReference type="InterPro" id="IPR036249">
    <property type="entry name" value="Thioredoxin-like_sf"/>
</dbReference>
<dbReference type="SFLD" id="SFLDG00358">
    <property type="entry name" value="Main_(cytGST)"/>
    <property type="match status" value="1"/>
</dbReference>
<dbReference type="AlphaFoldDB" id="A0A1T4X6Z3"/>
<dbReference type="SFLD" id="SFLDS00019">
    <property type="entry name" value="Glutathione_Transferase_(cytos"/>
    <property type="match status" value="1"/>
</dbReference>
<dbReference type="InterPro" id="IPR010987">
    <property type="entry name" value="Glutathione-S-Trfase_C-like"/>
</dbReference>
<dbReference type="Proteomes" id="UP000190460">
    <property type="component" value="Unassembled WGS sequence"/>
</dbReference>
<proteinExistence type="predicted"/>
<dbReference type="PROSITE" id="PS51354">
    <property type="entry name" value="GLUTAREDOXIN_2"/>
    <property type="match status" value="1"/>
</dbReference>
<dbReference type="SFLD" id="SFLDG01152">
    <property type="entry name" value="Main.3:_Omega-_and_Tau-like"/>
    <property type="match status" value="1"/>
</dbReference>
<dbReference type="InterPro" id="IPR050983">
    <property type="entry name" value="GST_Omega/HSP26"/>
</dbReference>
<dbReference type="RefSeq" id="WP_078922997.1">
    <property type="nucleotide sequence ID" value="NZ_FUYB01000013.1"/>
</dbReference>
<dbReference type="EMBL" id="FUYB01000013">
    <property type="protein sequence ID" value="SKA84815.1"/>
    <property type="molecule type" value="Genomic_DNA"/>
</dbReference>
<dbReference type="STRING" id="92487.SAMN02745130_02537"/>
<comment type="catalytic activity">
    <reaction evidence="3">
        <text>RX + glutathione = an S-substituted glutathione + a halide anion + H(+)</text>
        <dbReference type="Rhea" id="RHEA:16437"/>
        <dbReference type="ChEBI" id="CHEBI:15378"/>
        <dbReference type="ChEBI" id="CHEBI:16042"/>
        <dbReference type="ChEBI" id="CHEBI:17792"/>
        <dbReference type="ChEBI" id="CHEBI:57925"/>
        <dbReference type="ChEBI" id="CHEBI:90779"/>
        <dbReference type="EC" id="2.5.1.18"/>
    </reaction>
</comment>
<feature type="domain" description="GST N-terminal" evidence="4">
    <location>
        <begin position="5"/>
        <end position="84"/>
    </location>
</feature>
<dbReference type="Pfam" id="PF13410">
    <property type="entry name" value="GST_C_2"/>
    <property type="match status" value="1"/>
</dbReference>
<evidence type="ECO:0000259" key="5">
    <source>
        <dbReference type="PROSITE" id="PS50405"/>
    </source>
</evidence>
<dbReference type="InterPro" id="IPR040079">
    <property type="entry name" value="Glutathione_S-Trfase"/>
</dbReference>
<reference evidence="6 7" key="1">
    <citation type="submission" date="2017-02" db="EMBL/GenBank/DDBJ databases">
        <authorList>
            <person name="Peterson S.W."/>
        </authorList>
    </citation>
    <scope>NUCLEOTIDE SEQUENCE [LARGE SCALE GENOMIC DNA]</scope>
    <source>
        <strain evidence="6 7">ATCC 49788</strain>
    </source>
</reference>
<dbReference type="InterPro" id="IPR004045">
    <property type="entry name" value="Glutathione_S-Trfase_N"/>
</dbReference>
<evidence type="ECO:0000313" key="6">
    <source>
        <dbReference type="EMBL" id="SKA84815.1"/>
    </source>
</evidence>
<dbReference type="SUPFAM" id="SSF47616">
    <property type="entry name" value="GST C-terminal domain-like"/>
    <property type="match status" value="1"/>
</dbReference>
<keyword evidence="2 6" id="KW-0808">Transferase</keyword>
<keyword evidence="7" id="KW-1185">Reference proteome</keyword>
<accession>A0A1T4X6Z3</accession>
<organism evidence="6 7">
    <name type="scientific">Thiothrix eikelboomii</name>
    <dbReference type="NCBI Taxonomy" id="92487"/>
    <lineage>
        <taxon>Bacteria</taxon>
        <taxon>Pseudomonadati</taxon>
        <taxon>Pseudomonadota</taxon>
        <taxon>Gammaproteobacteria</taxon>
        <taxon>Thiotrichales</taxon>
        <taxon>Thiotrichaceae</taxon>
        <taxon>Thiothrix</taxon>
    </lineage>
</organism>
<dbReference type="InterPro" id="IPR036282">
    <property type="entry name" value="Glutathione-S-Trfase_C_sf"/>
</dbReference>